<name>A0A348WHX4_9RHOB</name>
<feature type="domain" description="Chlorhexidine efflux transporter" evidence="2">
    <location>
        <begin position="72"/>
        <end position="134"/>
    </location>
</feature>
<sequence>MRTRNDRIRHAILFELFGLALSAPLGAWLFDQPLHDMGLVALVCATIAMAWNYLYNLLFDRAMLRLRGSVHKTVTIRVLHAILFELGLLLAFVPFIAWQLGVTLWTALAMDAAFAVFYLVFAFVFNWLYDVIFPIPGQTA</sequence>
<dbReference type="InterPro" id="IPR007896">
    <property type="entry name" value="BTP_bacteria"/>
</dbReference>
<dbReference type="RefSeq" id="WP_339851410.1">
    <property type="nucleotide sequence ID" value="NZ_CAXAXR010000001.1"/>
</dbReference>
<feature type="transmembrane region" description="Helical" evidence="1">
    <location>
        <begin position="12"/>
        <end position="31"/>
    </location>
</feature>
<proteinExistence type="predicted"/>
<reference evidence="3 4" key="1">
    <citation type="journal article" date="2018" name="Nat. Biotechnol.">
        <title>A standardized bacterial taxonomy based on genome phylogeny substantially revises the tree of life.</title>
        <authorList>
            <person name="Parks D.H."/>
            <person name="Chuvochina M."/>
            <person name="Waite D.W."/>
            <person name="Rinke C."/>
            <person name="Skarshewski A."/>
            <person name="Chaumeil P.A."/>
            <person name="Hugenholtz P."/>
        </authorList>
    </citation>
    <scope>NUCLEOTIDE SEQUENCE [LARGE SCALE GENOMIC DNA]</scope>
    <source>
        <strain evidence="3">UBA9169</strain>
    </source>
</reference>
<dbReference type="NCBIfam" id="NF033664">
    <property type="entry name" value="PACE_transport"/>
    <property type="match status" value="1"/>
</dbReference>
<feature type="domain" description="Chlorhexidine efflux transporter" evidence="2">
    <location>
        <begin position="2"/>
        <end position="65"/>
    </location>
</feature>
<evidence type="ECO:0000256" key="1">
    <source>
        <dbReference type="SAM" id="Phobius"/>
    </source>
</evidence>
<keyword evidence="1" id="KW-0472">Membrane</keyword>
<dbReference type="Pfam" id="PF05232">
    <property type="entry name" value="BTP"/>
    <property type="match status" value="2"/>
</dbReference>
<evidence type="ECO:0000259" key="2">
    <source>
        <dbReference type="Pfam" id="PF05232"/>
    </source>
</evidence>
<comment type="caution">
    <text evidence="3">The sequence shown here is derived from an EMBL/GenBank/DDBJ whole genome shotgun (WGS) entry which is preliminary data.</text>
</comment>
<feature type="transmembrane region" description="Helical" evidence="1">
    <location>
        <begin position="104"/>
        <end position="129"/>
    </location>
</feature>
<dbReference type="Proteomes" id="UP000264719">
    <property type="component" value="Unassembled WGS sequence"/>
</dbReference>
<dbReference type="EMBL" id="DMVW01000192">
    <property type="protein sequence ID" value="HAR54136.1"/>
    <property type="molecule type" value="Genomic_DNA"/>
</dbReference>
<keyword evidence="1" id="KW-0812">Transmembrane</keyword>
<accession>A0A348WHX4</accession>
<keyword evidence="1" id="KW-1133">Transmembrane helix</keyword>
<feature type="transmembrane region" description="Helical" evidence="1">
    <location>
        <begin position="37"/>
        <end position="58"/>
    </location>
</feature>
<protein>
    <recommendedName>
        <fullName evidence="2">Chlorhexidine efflux transporter domain-containing protein</fullName>
    </recommendedName>
</protein>
<dbReference type="AlphaFoldDB" id="A0A348WHX4"/>
<organism evidence="3 4">
    <name type="scientific">Roseovarius nubinhibens</name>
    <dbReference type="NCBI Taxonomy" id="314263"/>
    <lineage>
        <taxon>Bacteria</taxon>
        <taxon>Pseudomonadati</taxon>
        <taxon>Pseudomonadota</taxon>
        <taxon>Alphaproteobacteria</taxon>
        <taxon>Rhodobacterales</taxon>
        <taxon>Roseobacteraceae</taxon>
        <taxon>Roseovarius</taxon>
    </lineage>
</organism>
<feature type="transmembrane region" description="Helical" evidence="1">
    <location>
        <begin position="78"/>
        <end position="98"/>
    </location>
</feature>
<gene>
    <name evidence="3" type="ORF">DCS45_20010</name>
</gene>
<evidence type="ECO:0000313" key="3">
    <source>
        <dbReference type="EMBL" id="HAR54136.1"/>
    </source>
</evidence>
<dbReference type="InterPro" id="IPR058208">
    <property type="entry name" value="PACE"/>
</dbReference>
<evidence type="ECO:0000313" key="4">
    <source>
        <dbReference type="Proteomes" id="UP000264719"/>
    </source>
</evidence>